<evidence type="ECO:0000256" key="4">
    <source>
        <dbReference type="ARBA" id="ARBA00022801"/>
    </source>
</evidence>
<feature type="non-terminal residue" evidence="7">
    <location>
        <position position="999"/>
    </location>
</feature>
<dbReference type="EMBL" id="JAATIS010005477">
    <property type="protein sequence ID" value="KAG2459019.1"/>
    <property type="molecule type" value="Genomic_DNA"/>
</dbReference>
<dbReference type="SUPFAM" id="SSF54236">
    <property type="entry name" value="Ubiquitin-like"/>
    <property type="match status" value="1"/>
</dbReference>
<keyword evidence="4" id="KW-0378">Hydrolase</keyword>
<reference evidence="7 8" key="1">
    <citation type="journal article" date="2021" name="Cell">
        <title>Tracing the genetic footprints of vertebrate landing in non-teleost ray-finned fishes.</title>
        <authorList>
            <person name="Bi X."/>
            <person name="Wang K."/>
            <person name="Yang L."/>
            <person name="Pan H."/>
            <person name="Jiang H."/>
            <person name="Wei Q."/>
            <person name="Fang M."/>
            <person name="Yu H."/>
            <person name="Zhu C."/>
            <person name="Cai Y."/>
            <person name="He Y."/>
            <person name="Gan X."/>
            <person name="Zeng H."/>
            <person name="Yu D."/>
            <person name="Zhu Y."/>
            <person name="Jiang H."/>
            <person name="Qiu Q."/>
            <person name="Yang H."/>
            <person name="Zhang Y.E."/>
            <person name="Wang W."/>
            <person name="Zhu M."/>
            <person name="He S."/>
            <person name="Zhang G."/>
        </authorList>
    </citation>
    <scope>NUCLEOTIDE SEQUENCE [LARGE SCALE GENOMIC DNA]</scope>
    <source>
        <strain evidence="7">Bchr_013</strain>
    </source>
</reference>
<feature type="compositionally biased region" description="Pro residues" evidence="5">
    <location>
        <begin position="83"/>
        <end position="93"/>
    </location>
</feature>
<gene>
    <name evidence="7" type="primary">Ddi2</name>
    <name evidence="7" type="ORF">GTO96_0018904</name>
</gene>
<evidence type="ECO:0000256" key="1">
    <source>
        <dbReference type="ARBA" id="ARBA00009136"/>
    </source>
</evidence>
<dbReference type="PROSITE" id="PS50053">
    <property type="entry name" value="UBIQUITIN_2"/>
    <property type="match status" value="1"/>
</dbReference>
<dbReference type="RefSeq" id="XP_039611419.1">
    <property type="nucleotide sequence ID" value="XM_039755485.1"/>
</dbReference>
<evidence type="ECO:0000256" key="5">
    <source>
        <dbReference type="SAM" id="MobiDB-lite"/>
    </source>
</evidence>
<dbReference type="InterPro" id="IPR000626">
    <property type="entry name" value="Ubiquitin-like_dom"/>
</dbReference>
<dbReference type="Gene3D" id="3.10.20.90">
    <property type="entry name" value="Phosphatidylinositol 3-kinase Catalytic Subunit, Chain A, domain 1"/>
    <property type="match status" value="1"/>
</dbReference>
<dbReference type="Gene3D" id="2.40.70.10">
    <property type="entry name" value="Acid Proteases"/>
    <property type="match status" value="1"/>
</dbReference>
<dbReference type="GeneID" id="120530833"/>
<feature type="region of interest" description="Disordered" evidence="5">
    <location>
        <begin position="874"/>
        <end position="902"/>
    </location>
</feature>
<dbReference type="CDD" id="cd05479">
    <property type="entry name" value="RP_DDI"/>
    <property type="match status" value="1"/>
</dbReference>
<dbReference type="InterPro" id="IPR029071">
    <property type="entry name" value="Ubiquitin-like_domsf"/>
</dbReference>
<evidence type="ECO:0000256" key="3">
    <source>
        <dbReference type="ARBA" id="ARBA00022750"/>
    </source>
</evidence>
<feature type="compositionally biased region" description="Low complexity" evidence="5">
    <location>
        <begin position="110"/>
        <end position="120"/>
    </location>
</feature>
<dbReference type="Pfam" id="PF24669">
    <property type="entry name" value="Ddi2_HDD"/>
    <property type="match status" value="1"/>
</dbReference>
<dbReference type="Proteomes" id="UP000886611">
    <property type="component" value="Unassembled WGS sequence"/>
</dbReference>
<keyword evidence="2" id="KW-0645">Protease</keyword>
<feature type="region of interest" description="Disordered" evidence="5">
    <location>
        <begin position="402"/>
        <end position="471"/>
    </location>
</feature>
<dbReference type="GO" id="GO:0006508">
    <property type="term" value="P:proteolysis"/>
    <property type="evidence" value="ECO:0007669"/>
    <property type="project" value="UniProtKB-KW"/>
</dbReference>
<dbReference type="AlphaFoldDB" id="A0A8X7X124"/>
<dbReference type="InterPro" id="IPR033882">
    <property type="entry name" value="DDI1_N"/>
</dbReference>
<evidence type="ECO:0000259" key="6">
    <source>
        <dbReference type="PROSITE" id="PS50053"/>
    </source>
</evidence>
<evidence type="ECO:0000313" key="7">
    <source>
        <dbReference type="EMBL" id="KAG2459019.1"/>
    </source>
</evidence>
<keyword evidence="3" id="KW-0064">Aspartyl protease</keyword>
<comment type="caution">
    <text evidence="7">The sequence shown here is derived from an EMBL/GenBank/DDBJ whole genome shotgun (WGS) entry which is preliminary data.</text>
</comment>
<comment type="similarity">
    <text evidence="1">Belongs to the DDI1 family.</text>
</comment>
<feature type="non-terminal residue" evidence="7">
    <location>
        <position position="1"/>
    </location>
</feature>
<dbReference type="GO" id="GO:0004190">
    <property type="term" value="F:aspartic-type endopeptidase activity"/>
    <property type="evidence" value="ECO:0007669"/>
    <property type="project" value="UniProtKB-KW"/>
</dbReference>
<feature type="compositionally biased region" description="Polar residues" evidence="5">
    <location>
        <begin position="460"/>
        <end position="471"/>
    </location>
</feature>
<dbReference type="Pfam" id="PF09668">
    <property type="entry name" value="Asp_protease"/>
    <property type="match status" value="1"/>
</dbReference>
<sequence length="999" mass="109208">MLVTVYCVPKDHQEITFSLEVSSELELRDFLALCELESGIPVSEIQITFVEQPLTDPKLPLASYGLKDGDMVVLRQAERRSPSQPPPQPPVPGLPRIDFSTIAVPGMSSQQQHQQQQQQPTPRPQPPRAPPPMPAATSGSSPASSPQGLDDPALLREMLLANPHELSLLKERNPPLAEALLSGDIERFTKVLLEQQQERARREQERIRLLTADPFDLEAQAKIEEDIRQHNIEENMTIAMEEAPESFGQVVMLYINCKVNGHPVKAFVDSGAQMTIMSQACAERCNIMRLVDRRWAGIAKGVGTQKIIGRVHLAQVQIEGDFLPCSFSILEDQPMDMLLGLDMLKRHQCSVDLKKNVLVIGTTGTETRFLPEAELPECARLAYGAGREDIQPSEIADRELAEALQRSVQESEIDGNTTSPEFPPLSRDSSGSYLHVPQPHGQGLQNPLADTASFFPDKSSLVSNPTPQVTASNSIEDHCQLYLGDADLGQQHTSQEESNSLVNLDSSLNEQLANSSKIPDIIQNEFSKSPTPDPEIIEMEEIPVLDDSFSKCLQPSFEGVSGFPSGKVDLDVARKHSLSLDSCEISCSEVAADSPNDPSALNPLGETALENLSSGTESHNNMLMQSDLSSDNEVMQTEVAGNSLITESTAFHHFEMETQDMCDQTAGNISVSVLSDIKRDPDSALIELECPTMELDEVRPELLIPDTTSVELLRGDLIVQKGWLEKSDGNLTELATRPAQVQPENHPLPEPSPPLAAALLELHELLIGSSKGASDSLTPNTESTFQNESTEDMNQIIASSSPSSSDMDNTVIALVDGDFAKADHCETPPFHSGGTDFIETESLHRNEFEQVQNMDMLNVQTDVQSNLDLEIQNKENFQGPPQPEDCSNVLSTEGQEGAKDTTQADLETKCDIHTEVPLNLDMGCQDVCFPLQDDALSPSTSCIPERSTGSPLALPSIHIEMITSAGFTTREAIEALHQFPGNPELALLVLLARKIIVPS</sequence>
<protein>
    <submittedName>
        <fullName evidence="7">DDI2 protein</fullName>
    </submittedName>
</protein>
<dbReference type="InterPro" id="IPR019103">
    <property type="entry name" value="Peptidase_aspartic_DDI1-type"/>
</dbReference>
<feature type="domain" description="Ubiquitin-like" evidence="6">
    <location>
        <begin position="1"/>
        <end position="81"/>
    </location>
</feature>
<feature type="region of interest" description="Disordered" evidence="5">
    <location>
        <begin position="77"/>
        <end position="150"/>
    </location>
</feature>
<feature type="compositionally biased region" description="Pro residues" evidence="5">
    <location>
        <begin position="121"/>
        <end position="134"/>
    </location>
</feature>
<dbReference type="PANTHER" id="PTHR15397:SF3">
    <property type="entry name" value="DNA DAMAGE INDUCIBLE 1 HOMOLOG 2"/>
    <property type="match status" value="1"/>
</dbReference>
<dbReference type="OrthoDB" id="1047367at2759"/>
<feature type="compositionally biased region" description="Polar residues" evidence="5">
    <location>
        <begin position="406"/>
        <end position="420"/>
    </location>
</feature>
<proteinExistence type="inferred from homology"/>
<dbReference type="InterPro" id="IPR057273">
    <property type="entry name" value="Ddi1/2_HDD"/>
</dbReference>
<feature type="compositionally biased region" description="Polar residues" evidence="5">
    <location>
        <begin position="888"/>
        <end position="902"/>
    </location>
</feature>
<dbReference type="InterPro" id="IPR021109">
    <property type="entry name" value="Peptidase_aspartic_dom_sf"/>
</dbReference>
<accession>A0A8X7X124</accession>
<dbReference type="CDD" id="cd01796">
    <property type="entry name" value="Ubl_Ddi1_like"/>
    <property type="match status" value="1"/>
</dbReference>
<name>A0A8X7X124_POLSE</name>
<dbReference type="SUPFAM" id="SSF50630">
    <property type="entry name" value="Acid proteases"/>
    <property type="match status" value="1"/>
</dbReference>
<evidence type="ECO:0000313" key="8">
    <source>
        <dbReference type="Proteomes" id="UP000886611"/>
    </source>
</evidence>
<keyword evidence="8" id="KW-1185">Reference proteome</keyword>
<dbReference type="PANTHER" id="PTHR15397">
    <property type="entry name" value="SODIUM-GLUCOSE COTRANSPORTER REGULATORY PROTEIN -RELATED"/>
    <property type="match status" value="1"/>
</dbReference>
<feature type="compositionally biased region" description="Low complexity" evidence="5">
    <location>
        <begin position="135"/>
        <end position="146"/>
    </location>
</feature>
<evidence type="ECO:0000256" key="2">
    <source>
        <dbReference type="ARBA" id="ARBA00022670"/>
    </source>
</evidence>
<organism evidence="7 8">
    <name type="scientific">Polypterus senegalus</name>
    <name type="common">Senegal bichir</name>
    <dbReference type="NCBI Taxonomy" id="55291"/>
    <lineage>
        <taxon>Eukaryota</taxon>
        <taxon>Metazoa</taxon>
        <taxon>Chordata</taxon>
        <taxon>Craniata</taxon>
        <taxon>Vertebrata</taxon>
        <taxon>Euteleostomi</taxon>
        <taxon>Actinopterygii</taxon>
        <taxon>Polypteriformes</taxon>
        <taxon>Polypteridae</taxon>
        <taxon>Polypterus</taxon>
    </lineage>
</organism>
<dbReference type="FunFam" id="2.40.70.10:FF:000005">
    <property type="entry name" value="DNA damage inducible 1 homolog 2"/>
    <property type="match status" value="1"/>
</dbReference>